<reference evidence="2 5" key="2">
    <citation type="journal article" date="2019" name="Emerg. Microbes Infect.">
        <title>Comprehensive subspecies identification of 175 nontuberculous mycobacteria species based on 7547 genomic profiles.</title>
        <authorList>
            <person name="Matsumoto Y."/>
            <person name="Kinjo T."/>
            <person name="Motooka D."/>
            <person name="Nabeya D."/>
            <person name="Jung N."/>
            <person name="Uechi K."/>
            <person name="Horii T."/>
            <person name="Iida T."/>
            <person name="Fujita J."/>
            <person name="Nakamura S."/>
        </authorList>
    </citation>
    <scope>NUCLEOTIDE SEQUENCE [LARGE SCALE GENOMIC DNA]</scope>
    <source>
        <strain evidence="2 5">JCM 6377</strain>
    </source>
</reference>
<proteinExistence type="predicted"/>
<evidence type="ECO:0000313" key="5">
    <source>
        <dbReference type="Proteomes" id="UP000465302"/>
    </source>
</evidence>
<evidence type="ECO:0000259" key="1">
    <source>
        <dbReference type="Pfam" id="PF12697"/>
    </source>
</evidence>
<comment type="caution">
    <text evidence="3">The sequence shown here is derived from an EMBL/GenBank/DDBJ whole genome shotgun (WGS) entry which is preliminary data.</text>
</comment>
<sequence>MSSPTPIVLIHGLWLSAASWAPWVERYRDAGLCVHAPAWPEGPDIGLAEATDHFEAFVRSLPDPPILIGHSMGGLITQLLLGRGVGTAGVAIQPSKPRGVLRAPLSMLRSVAFVLRDPRNRHREVPITPGHFHYAFANTLSRSESDELHARLTIPAPGRAVFDVAFADLVPKSTAPSTVDFTKSDRAPLLLIAGDRDHLMPASVVYENYNRYRRSRAATDFKVFQNRPHLITAVRGWEDVADYALTWTLRHTG</sequence>
<dbReference type="RefSeq" id="WP_097944078.1">
    <property type="nucleotide sequence ID" value="NZ_BLKS01000004.1"/>
</dbReference>
<dbReference type="Proteomes" id="UP000220914">
    <property type="component" value="Unassembled WGS sequence"/>
</dbReference>
<dbReference type="SUPFAM" id="SSF53474">
    <property type="entry name" value="alpha/beta-Hydrolases"/>
    <property type="match status" value="1"/>
</dbReference>
<evidence type="ECO:0000313" key="3">
    <source>
        <dbReference type="EMBL" id="PEG33733.1"/>
    </source>
</evidence>
<reference evidence="2" key="3">
    <citation type="submission" date="2020-02" db="EMBL/GenBank/DDBJ databases">
        <authorList>
            <person name="Matsumoto Y."/>
            <person name="Motooka D."/>
            <person name="Nakamura S."/>
        </authorList>
    </citation>
    <scope>NUCLEOTIDE SEQUENCE</scope>
    <source>
        <strain evidence="2">JCM 6377</strain>
    </source>
</reference>
<reference evidence="3 4" key="1">
    <citation type="submission" date="2017-10" db="EMBL/GenBank/DDBJ databases">
        <title>The new phylogeny of genus Mycobacterium.</title>
        <authorList>
            <person name="Tortoli E."/>
            <person name="Trovato A."/>
            <person name="Cirillo D.M."/>
        </authorList>
    </citation>
    <scope>NUCLEOTIDE SEQUENCE [LARGE SCALE GENOMIC DNA]</scope>
    <source>
        <strain evidence="3 4">CCUG37673</strain>
    </source>
</reference>
<name>A0A2A7MQF3_MYCAG</name>
<dbReference type="GO" id="GO:0016787">
    <property type="term" value="F:hydrolase activity"/>
    <property type="evidence" value="ECO:0007669"/>
    <property type="project" value="UniProtKB-KW"/>
</dbReference>
<dbReference type="EMBL" id="BLKS01000004">
    <property type="protein sequence ID" value="GFG55817.1"/>
    <property type="molecule type" value="Genomic_DNA"/>
</dbReference>
<dbReference type="Gene3D" id="3.40.50.1820">
    <property type="entry name" value="alpha/beta hydrolase"/>
    <property type="match status" value="1"/>
</dbReference>
<keyword evidence="4" id="KW-1185">Reference proteome</keyword>
<organism evidence="3 4">
    <name type="scientific">Mycolicibacterium agri</name>
    <name type="common">Mycobacterium agri</name>
    <dbReference type="NCBI Taxonomy" id="36811"/>
    <lineage>
        <taxon>Bacteria</taxon>
        <taxon>Bacillati</taxon>
        <taxon>Actinomycetota</taxon>
        <taxon>Actinomycetes</taxon>
        <taxon>Mycobacteriales</taxon>
        <taxon>Mycobacteriaceae</taxon>
        <taxon>Mycolicibacterium</taxon>
    </lineage>
</organism>
<evidence type="ECO:0000313" key="4">
    <source>
        <dbReference type="Proteomes" id="UP000220914"/>
    </source>
</evidence>
<evidence type="ECO:0000313" key="2">
    <source>
        <dbReference type="EMBL" id="GFG55817.1"/>
    </source>
</evidence>
<dbReference type="AlphaFoldDB" id="A0A2A7MQF3"/>
<feature type="domain" description="AB hydrolase-1" evidence="1">
    <location>
        <begin position="7"/>
        <end position="231"/>
    </location>
</feature>
<dbReference type="OrthoDB" id="3810256at2"/>
<accession>A0A2A7MQF3</accession>
<dbReference type="Pfam" id="PF12697">
    <property type="entry name" value="Abhydrolase_6"/>
    <property type="match status" value="1"/>
</dbReference>
<protein>
    <submittedName>
        <fullName evidence="3">Alpha/beta hydrolase</fullName>
    </submittedName>
</protein>
<keyword evidence="3" id="KW-0378">Hydrolase</keyword>
<dbReference type="EMBL" id="PDCP01000095">
    <property type="protein sequence ID" value="PEG33733.1"/>
    <property type="molecule type" value="Genomic_DNA"/>
</dbReference>
<gene>
    <name evidence="3" type="ORF">CQY20_29140</name>
    <name evidence="2" type="ORF">MAGR_72580</name>
</gene>
<dbReference type="InterPro" id="IPR000073">
    <property type="entry name" value="AB_hydrolase_1"/>
</dbReference>
<dbReference type="InterPro" id="IPR029058">
    <property type="entry name" value="AB_hydrolase_fold"/>
</dbReference>
<dbReference type="Proteomes" id="UP000465302">
    <property type="component" value="Unassembled WGS sequence"/>
</dbReference>